<evidence type="ECO:0000259" key="1">
    <source>
        <dbReference type="Pfam" id="PF12680"/>
    </source>
</evidence>
<reference evidence="2 3" key="2">
    <citation type="journal article" date="2020" name="Int. J. Syst. Evol. Microbiol.">
        <title>Description and complete genome sequences of Bradyrhizobium symbiodeficiens sp. nov., a non-symbiotic bacterium associated with legumes native to Canada.</title>
        <authorList>
            <person name="Bromfield E.S.P."/>
            <person name="Cloutier S."/>
            <person name="Nguyen H.D.T."/>
        </authorList>
    </citation>
    <scope>NUCLEOTIDE SEQUENCE [LARGE SCALE GENOMIC DNA]</scope>
    <source>
        <strain evidence="2 3">65S1MB</strain>
    </source>
</reference>
<sequence>MTSGFGSLGGNQFGRQQVTNSSFDPMAVAVDWLDAYRAGDIEAILELHADDAVVHCGCSGVQTITGREALRAYWIQHLQKYPAGTLDDLNPSDRGTVISYVTSKGVMSANLAFDAAGRIKVLDCGRLH</sequence>
<accession>A0ABX5WGG6</accession>
<organism evidence="2 3">
    <name type="scientific">Bradyrhizobium symbiodeficiens</name>
    <dbReference type="NCBI Taxonomy" id="1404367"/>
    <lineage>
        <taxon>Bacteria</taxon>
        <taxon>Pseudomonadati</taxon>
        <taxon>Pseudomonadota</taxon>
        <taxon>Alphaproteobacteria</taxon>
        <taxon>Hyphomicrobiales</taxon>
        <taxon>Nitrobacteraceae</taxon>
        <taxon>Bradyrhizobium</taxon>
    </lineage>
</organism>
<dbReference type="InterPro" id="IPR032710">
    <property type="entry name" value="NTF2-like_dom_sf"/>
</dbReference>
<evidence type="ECO:0000313" key="2">
    <source>
        <dbReference type="EMBL" id="QDF42416.2"/>
    </source>
</evidence>
<evidence type="ECO:0000313" key="3">
    <source>
        <dbReference type="Proteomes" id="UP000319298"/>
    </source>
</evidence>
<dbReference type="SUPFAM" id="SSF54427">
    <property type="entry name" value="NTF2-like"/>
    <property type="match status" value="1"/>
</dbReference>
<protein>
    <submittedName>
        <fullName evidence="2">Nuclear transport factor 2 family protein</fullName>
    </submittedName>
</protein>
<name>A0ABX5WGG6_9BRAD</name>
<dbReference type="Pfam" id="PF12680">
    <property type="entry name" value="SnoaL_2"/>
    <property type="match status" value="1"/>
</dbReference>
<proteinExistence type="predicted"/>
<dbReference type="Proteomes" id="UP000319298">
    <property type="component" value="Chromosome"/>
</dbReference>
<dbReference type="InterPro" id="IPR037401">
    <property type="entry name" value="SnoaL-like"/>
</dbReference>
<dbReference type="Gene3D" id="3.10.450.50">
    <property type="match status" value="1"/>
</dbReference>
<dbReference type="EMBL" id="CP041090">
    <property type="protein sequence ID" value="QDF42416.2"/>
    <property type="molecule type" value="Genomic_DNA"/>
</dbReference>
<gene>
    <name evidence="2" type="ORF">FJN17_18475</name>
</gene>
<keyword evidence="3" id="KW-1185">Reference proteome</keyword>
<feature type="domain" description="SnoaL-like" evidence="1">
    <location>
        <begin position="31"/>
        <end position="85"/>
    </location>
</feature>
<reference evidence="3" key="1">
    <citation type="submission" date="2019-06" db="EMBL/GenBank/DDBJ databases">
        <title>Whole-Genome Sequence of Bradyrhizobium sp. 3 Strain 65S1MB.</title>
        <authorList>
            <person name="Bromfield E.S.P."/>
            <person name="Cloutier S."/>
            <person name="Nguyen H.D.T."/>
        </authorList>
    </citation>
    <scope>NUCLEOTIDE SEQUENCE [LARGE SCALE GENOMIC DNA]</scope>
    <source>
        <strain evidence="3">65S1MB</strain>
    </source>
</reference>
<dbReference type="RefSeq" id="WP_244607445.1">
    <property type="nucleotide sequence ID" value="NZ_CP029427.2"/>
</dbReference>